<comment type="caution">
    <text evidence="2">The sequence shown here is derived from an EMBL/GenBank/DDBJ whole genome shotgun (WGS) entry which is preliminary data.</text>
</comment>
<protein>
    <submittedName>
        <fullName evidence="2">SHOCT domain-containing protein</fullName>
    </submittedName>
</protein>
<sequence>MRTVTVDAPEQNANPNSVPDDLRKYADLLKEGLISQEEYDAMKKKILGL</sequence>
<accession>A0A396AFK6</accession>
<gene>
    <name evidence="2" type="ORF">DW813_13775</name>
</gene>
<evidence type="ECO:0000259" key="1">
    <source>
        <dbReference type="Pfam" id="PF09851"/>
    </source>
</evidence>
<feature type="domain" description="SHOCT" evidence="1">
    <location>
        <begin position="21"/>
        <end position="47"/>
    </location>
</feature>
<dbReference type="AlphaFoldDB" id="A0A396AFK6"/>
<name>A0A396AFK6_9FIRM</name>
<dbReference type="Pfam" id="PF09851">
    <property type="entry name" value="SHOCT"/>
    <property type="match status" value="1"/>
</dbReference>
<reference evidence="2 3" key="1">
    <citation type="submission" date="2018-08" db="EMBL/GenBank/DDBJ databases">
        <title>A genome reference for cultivated species of the human gut microbiota.</title>
        <authorList>
            <person name="Zou Y."/>
            <person name="Xue W."/>
            <person name="Luo G."/>
        </authorList>
    </citation>
    <scope>NUCLEOTIDE SEQUENCE [LARGE SCALE GENOMIC DNA]</scope>
    <source>
        <strain evidence="2 3">AM32-8LB</strain>
    </source>
</reference>
<evidence type="ECO:0000313" key="3">
    <source>
        <dbReference type="Proteomes" id="UP000266391"/>
    </source>
</evidence>
<organism evidence="2 3">
    <name type="scientific">Roseburia inulinivorans</name>
    <dbReference type="NCBI Taxonomy" id="360807"/>
    <lineage>
        <taxon>Bacteria</taxon>
        <taxon>Bacillati</taxon>
        <taxon>Bacillota</taxon>
        <taxon>Clostridia</taxon>
        <taxon>Lachnospirales</taxon>
        <taxon>Lachnospiraceae</taxon>
        <taxon>Roseburia</taxon>
    </lineage>
</organism>
<dbReference type="Proteomes" id="UP000266391">
    <property type="component" value="Unassembled WGS sequence"/>
</dbReference>
<evidence type="ECO:0000313" key="2">
    <source>
        <dbReference type="EMBL" id="RHD00357.1"/>
    </source>
</evidence>
<proteinExistence type="predicted"/>
<dbReference type="EMBL" id="QSIQ01000027">
    <property type="protein sequence ID" value="RHD00357.1"/>
    <property type="molecule type" value="Genomic_DNA"/>
</dbReference>
<dbReference type="InterPro" id="IPR018649">
    <property type="entry name" value="SHOCT"/>
</dbReference>